<organism evidence="10 11">
    <name type="scientific">Ananas comosus</name>
    <name type="common">Pineapple</name>
    <name type="synonym">Ananas ananas</name>
    <dbReference type="NCBI Taxonomy" id="4615"/>
    <lineage>
        <taxon>Eukaryota</taxon>
        <taxon>Viridiplantae</taxon>
        <taxon>Streptophyta</taxon>
        <taxon>Embryophyta</taxon>
        <taxon>Tracheophyta</taxon>
        <taxon>Spermatophyta</taxon>
        <taxon>Magnoliopsida</taxon>
        <taxon>Liliopsida</taxon>
        <taxon>Poales</taxon>
        <taxon>Bromeliaceae</taxon>
        <taxon>Bromelioideae</taxon>
        <taxon>Ananas</taxon>
    </lineage>
</organism>
<dbReference type="FunFam" id="3.30.730.10:FF:000003">
    <property type="entry name" value="AP2-like ethylene-responsive transcription factor ANT"/>
    <property type="match status" value="1"/>
</dbReference>
<evidence type="ECO:0000256" key="6">
    <source>
        <dbReference type="ARBA" id="ARBA00023242"/>
    </source>
</evidence>
<dbReference type="AlphaFoldDB" id="A0A6P5H4T4"/>
<feature type="region of interest" description="Disordered" evidence="8">
    <location>
        <begin position="33"/>
        <end position="69"/>
    </location>
</feature>
<dbReference type="PANTHER" id="PTHR32467:SF99">
    <property type="entry name" value="AP2-LIKE ETHYLENE-RESPONSIVE TRANSCRIPTION FACTOR AIL5"/>
    <property type="match status" value="1"/>
</dbReference>
<dbReference type="OrthoDB" id="207175at2759"/>
<keyword evidence="6" id="KW-0539">Nucleus</keyword>
<comment type="subcellular location">
    <subcellularLocation>
        <location evidence="1">Nucleus</location>
    </subcellularLocation>
</comment>
<dbReference type="CDD" id="cd00018">
    <property type="entry name" value="AP2"/>
    <property type="match status" value="2"/>
</dbReference>
<feature type="compositionally biased region" description="Basic residues" evidence="8">
    <location>
        <begin position="38"/>
        <end position="50"/>
    </location>
</feature>
<feature type="domain" description="AP2/ERF" evidence="9">
    <location>
        <begin position="124"/>
        <end position="190"/>
    </location>
</feature>
<feature type="region of interest" description="Disordered" evidence="8">
    <location>
        <begin position="98"/>
        <end position="118"/>
    </location>
</feature>
<keyword evidence="3" id="KW-0805">Transcription regulation</keyword>
<evidence type="ECO:0000313" key="10">
    <source>
        <dbReference type="Proteomes" id="UP000515123"/>
    </source>
</evidence>
<keyword evidence="5" id="KW-0804">Transcription</keyword>
<dbReference type="InterPro" id="IPR036955">
    <property type="entry name" value="AP2/ERF_dom_sf"/>
</dbReference>
<name>A0A6P5H4T4_ANACO</name>
<dbReference type="GO" id="GO:0003677">
    <property type="term" value="F:DNA binding"/>
    <property type="evidence" value="ECO:0007669"/>
    <property type="project" value="UniProtKB-KW"/>
</dbReference>
<evidence type="ECO:0000256" key="8">
    <source>
        <dbReference type="SAM" id="MobiDB-lite"/>
    </source>
</evidence>
<dbReference type="RefSeq" id="XP_020112860.1">
    <property type="nucleotide sequence ID" value="XM_020257271.1"/>
</dbReference>
<dbReference type="SUPFAM" id="SSF54171">
    <property type="entry name" value="DNA-binding domain"/>
    <property type="match status" value="2"/>
</dbReference>
<protein>
    <submittedName>
        <fullName evidence="11">AP2-like ethylene-responsive transcription factor AIL5</fullName>
    </submittedName>
</protein>
<evidence type="ECO:0000256" key="5">
    <source>
        <dbReference type="ARBA" id="ARBA00023163"/>
    </source>
</evidence>
<reference evidence="10" key="1">
    <citation type="journal article" date="2015" name="Nat. Genet.">
        <title>The pineapple genome and the evolution of CAM photosynthesis.</title>
        <authorList>
            <person name="Ming R."/>
            <person name="VanBuren R."/>
            <person name="Wai C.M."/>
            <person name="Tang H."/>
            <person name="Schatz M.C."/>
            <person name="Bowers J.E."/>
            <person name="Lyons E."/>
            <person name="Wang M.L."/>
            <person name="Chen J."/>
            <person name="Biggers E."/>
            <person name="Zhang J."/>
            <person name="Huang L."/>
            <person name="Zhang L."/>
            <person name="Miao W."/>
            <person name="Zhang J."/>
            <person name="Ye Z."/>
            <person name="Miao C."/>
            <person name="Lin Z."/>
            <person name="Wang H."/>
            <person name="Zhou H."/>
            <person name="Yim W.C."/>
            <person name="Priest H.D."/>
            <person name="Zheng C."/>
            <person name="Woodhouse M."/>
            <person name="Edger P.P."/>
            <person name="Guyot R."/>
            <person name="Guo H.B."/>
            <person name="Guo H."/>
            <person name="Zheng G."/>
            <person name="Singh R."/>
            <person name="Sharma A."/>
            <person name="Min X."/>
            <person name="Zheng Y."/>
            <person name="Lee H."/>
            <person name="Gurtowski J."/>
            <person name="Sedlazeck F.J."/>
            <person name="Harkess A."/>
            <person name="McKain M.R."/>
            <person name="Liao Z."/>
            <person name="Fang J."/>
            <person name="Liu J."/>
            <person name="Zhang X."/>
            <person name="Zhang Q."/>
            <person name="Hu W."/>
            <person name="Qin Y."/>
            <person name="Wang K."/>
            <person name="Chen L.Y."/>
            <person name="Shirley N."/>
            <person name="Lin Y.R."/>
            <person name="Liu L.Y."/>
            <person name="Hernandez A.G."/>
            <person name="Wright C.L."/>
            <person name="Bulone V."/>
            <person name="Tuskan G.A."/>
            <person name="Heath K."/>
            <person name="Zee F."/>
            <person name="Moore P.H."/>
            <person name="Sunkar R."/>
            <person name="Leebens-Mack J.H."/>
            <person name="Mockler T."/>
            <person name="Bennetzen J.L."/>
            <person name="Freeling M."/>
            <person name="Sankoff D."/>
            <person name="Paterson A.H."/>
            <person name="Zhu X."/>
            <person name="Yang X."/>
            <person name="Smith J.A."/>
            <person name="Cushman J.C."/>
            <person name="Paull R.E."/>
            <person name="Yu Q."/>
        </authorList>
    </citation>
    <scope>NUCLEOTIDE SEQUENCE [LARGE SCALE GENOMIC DNA]</scope>
    <source>
        <strain evidence="10">cv. F153</strain>
    </source>
</reference>
<accession>A0A6P5H4T4</accession>
<evidence type="ECO:0000256" key="7">
    <source>
        <dbReference type="ARBA" id="ARBA00037973"/>
    </source>
</evidence>
<evidence type="ECO:0000256" key="1">
    <source>
        <dbReference type="ARBA" id="ARBA00004123"/>
    </source>
</evidence>
<keyword evidence="4" id="KW-0238">DNA-binding</keyword>
<evidence type="ECO:0000256" key="4">
    <source>
        <dbReference type="ARBA" id="ARBA00023125"/>
    </source>
</evidence>
<evidence type="ECO:0000259" key="9">
    <source>
        <dbReference type="PROSITE" id="PS51032"/>
    </source>
</evidence>
<dbReference type="PROSITE" id="PS51032">
    <property type="entry name" value="AP2_ERF"/>
    <property type="match status" value="2"/>
</dbReference>
<dbReference type="GO" id="GO:0003700">
    <property type="term" value="F:DNA-binding transcription factor activity"/>
    <property type="evidence" value="ECO:0007669"/>
    <property type="project" value="InterPro"/>
</dbReference>
<dbReference type="InterPro" id="IPR016177">
    <property type="entry name" value="DNA-bd_dom_sf"/>
</dbReference>
<evidence type="ECO:0000256" key="2">
    <source>
        <dbReference type="ARBA" id="ARBA00022737"/>
    </source>
</evidence>
<feature type="domain" description="AP2/ERF" evidence="9">
    <location>
        <begin position="226"/>
        <end position="284"/>
    </location>
</feature>
<gene>
    <name evidence="11" type="primary">LOC109727240</name>
</gene>
<dbReference type="Proteomes" id="UP000515123">
    <property type="component" value="Linkage group 2"/>
</dbReference>
<keyword evidence="2" id="KW-0677">Repeat</keyword>
<dbReference type="GO" id="GO:0005634">
    <property type="term" value="C:nucleus"/>
    <property type="evidence" value="ECO:0007669"/>
    <property type="project" value="UniProtKB-SubCell"/>
</dbReference>
<keyword evidence="10" id="KW-1185">Reference proteome</keyword>
<dbReference type="PANTHER" id="PTHR32467">
    <property type="entry name" value="AP2-LIKE ETHYLENE-RESPONSIVE TRANSCRIPTION FACTOR"/>
    <property type="match status" value="1"/>
</dbReference>
<dbReference type="SMART" id="SM00380">
    <property type="entry name" value="AP2"/>
    <property type="match status" value="2"/>
</dbReference>
<sequence>MDMDMDASAHHQWLAFSLAHQPCVSLFDNSAFSSSPNPHHHHHHHHHHHSGGVEMEEAEAEAEEEEERGAAAELMAMAGVAGPELKSITAGLCRSAAAEKATAPPPPPDSRGAAAGSFGQRTSIYRGVTRHRWTGRYEAHLWDNSCRREGQSRKGRQVYLGGYDKEEKAARAYDLAALKYWGPTTTTNFPVSDYEKQLEEMKNMTRQEFVASLRRKSSGFSRGASIYRGVTRHHQHGRWQARIGRVAGNKDLYLGTFSTQEEAAEAYDIAAIKFRGLNAVTNFDISRYDVKSIISGSLPIGGMSGRTSKASESSSSSDTISLQAKQQMELLPINQDQDYWSLLALHHHQQQQSDNQALGLGFGGFSSGSGVTVDFSNASNGATMGQCSSLWNVSNVTAGQQHDQEQSQSSSCSSIPFAAPLGFGSVGCYEGSNYGSAGTWVATPTPGASSYYAQGAKPNVAFLQTPIFGME</sequence>
<dbReference type="GeneID" id="109727240"/>
<dbReference type="FunFam" id="3.30.730.10:FF:000002">
    <property type="entry name" value="AP2-like ethylene-responsive transcription factor"/>
    <property type="match status" value="1"/>
</dbReference>
<proteinExistence type="inferred from homology"/>
<dbReference type="Pfam" id="PF00847">
    <property type="entry name" value="AP2"/>
    <property type="match status" value="2"/>
</dbReference>
<reference evidence="11" key="2">
    <citation type="submission" date="2025-08" db="UniProtKB">
        <authorList>
            <consortium name="RefSeq"/>
        </authorList>
    </citation>
    <scope>IDENTIFICATION</scope>
    <source>
        <tissue evidence="11">Leaf</tissue>
    </source>
</reference>
<comment type="similarity">
    <text evidence="7">Belongs to the AP2/ERF transcription factor family. AP2 subfamily.</text>
</comment>
<dbReference type="PRINTS" id="PR00367">
    <property type="entry name" value="ETHRSPELEMNT"/>
</dbReference>
<evidence type="ECO:0000256" key="3">
    <source>
        <dbReference type="ARBA" id="ARBA00023015"/>
    </source>
</evidence>
<feature type="compositionally biased region" description="Acidic residues" evidence="8">
    <location>
        <begin position="54"/>
        <end position="67"/>
    </location>
</feature>
<dbReference type="InterPro" id="IPR001471">
    <property type="entry name" value="AP2/ERF_dom"/>
</dbReference>
<dbReference type="Gene3D" id="3.30.730.10">
    <property type="entry name" value="AP2/ERF domain"/>
    <property type="match status" value="2"/>
</dbReference>
<evidence type="ECO:0000313" key="11">
    <source>
        <dbReference type="RefSeq" id="XP_020112860.1"/>
    </source>
</evidence>